<name>A0A8D8TER0_9HEMI</name>
<evidence type="ECO:0000313" key="3">
    <source>
        <dbReference type="EMBL" id="CAG6686483.1"/>
    </source>
</evidence>
<reference evidence="3" key="1">
    <citation type="submission" date="2021-05" db="EMBL/GenBank/DDBJ databases">
        <authorList>
            <person name="Alioto T."/>
            <person name="Alioto T."/>
            <person name="Gomez Garrido J."/>
        </authorList>
    </citation>
    <scope>NUCLEOTIDE SEQUENCE</scope>
</reference>
<proteinExistence type="predicted"/>
<dbReference type="EMBL" id="HBUF01276704">
    <property type="protein sequence ID" value="CAG6686473.1"/>
    <property type="molecule type" value="Transcribed_RNA"/>
</dbReference>
<feature type="coiled-coil region" evidence="1">
    <location>
        <begin position="174"/>
        <end position="237"/>
    </location>
</feature>
<dbReference type="EMBL" id="HBUF01276706">
    <property type="protein sequence ID" value="CAG6686483.1"/>
    <property type="molecule type" value="Transcribed_RNA"/>
</dbReference>
<dbReference type="EMBL" id="HBUF01276705">
    <property type="protein sequence ID" value="CAG6686478.1"/>
    <property type="molecule type" value="Transcribed_RNA"/>
</dbReference>
<dbReference type="AlphaFoldDB" id="A0A8D8TER0"/>
<feature type="region of interest" description="Disordered" evidence="2">
    <location>
        <begin position="1"/>
        <end position="44"/>
    </location>
</feature>
<evidence type="ECO:0000256" key="2">
    <source>
        <dbReference type="SAM" id="MobiDB-lite"/>
    </source>
</evidence>
<evidence type="ECO:0000256" key="1">
    <source>
        <dbReference type="SAM" id="Coils"/>
    </source>
</evidence>
<protein>
    <recommendedName>
        <fullName evidence="4">ATR-interacting protein</fullName>
    </recommendedName>
</protein>
<feature type="region of interest" description="Disordered" evidence="2">
    <location>
        <begin position="96"/>
        <end position="119"/>
    </location>
</feature>
<accession>A0A8D8TER0</accession>
<organism evidence="3">
    <name type="scientific">Cacopsylla melanoneura</name>
    <dbReference type="NCBI Taxonomy" id="428564"/>
    <lineage>
        <taxon>Eukaryota</taxon>
        <taxon>Metazoa</taxon>
        <taxon>Ecdysozoa</taxon>
        <taxon>Arthropoda</taxon>
        <taxon>Hexapoda</taxon>
        <taxon>Insecta</taxon>
        <taxon>Pterygota</taxon>
        <taxon>Neoptera</taxon>
        <taxon>Paraneoptera</taxon>
        <taxon>Hemiptera</taxon>
        <taxon>Sternorrhyncha</taxon>
        <taxon>Psylloidea</taxon>
        <taxon>Psyllidae</taxon>
        <taxon>Psyllinae</taxon>
        <taxon>Cacopsylla</taxon>
    </lineage>
</organism>
<feature type="region of interest" description="Disordered" evidence="2">
    <location>
        <begin position="251"/>
        <end position="308"/>
    </location>
</feature>
<evidence type="ECO:0008006" key="4">
    <source>
        <dbReference type="Google" id="ProtNLM"/>
    </source>
</evidence>
<sequence>MNNNMFPPSKKPRLDISYGGSSQIPMPTGHEPPGGGTQAMDLGDDWDDDNLFIEAADEFDKLIALSQAVPTTNVNIIQPTGKQNSEVKPFPTKLSTVHFPDSPKSSKVPYNSGGGSASKFQKSKSFNLDQIATNLENRSDAFRNNNVLSTNGTNTVPESSIKQSDLYKTKCGENEILQKQIKNLTSNLHESKCKLRQAMHDKDRDRNVMKQEMELKIQELRSELDRLNTELMFQKNHITSTEFRTRELKHVRLKEPESPNSPHIGPGAWKRADNLNSSFSRANTSPRGQKSPGECLRSPGRLSVADHGGVRREPGVEIECHYGCALHGIVGERLLEFTRTNDGSSSPSGENSVASVFSSDLVQLITCASFLTSKAKHLIHNILIGCNQMISSELYRLNHLAESEDKGDSTKRDHVLGKSCFSVLPAGQTYDLLHSKKLFSSEESSELRRCIHLLAILCSISAFAVSTLLNVPMSDLVRDNALVCNLESNNSSNSDEIESCVQKINMLPTLKQLVTLIGAQNRTKSYNGVILSISHLILEIFHQKLSLSDTTLNLVTGIVKEVIVSRPAPAVLELCVRIMSESAYCPRVQEALCAQSATSSYCSSDLVHSFSPSSCPLHVLCTYLELLPPSPPPPLIRAYLAWTRTLLLRKPASNSRPCDCRTEVFHGFLTMAWIAVQTFCRDFNSEPCPVKKHEIQECVELAYQTLFMIKQDKQLIFLQREGVYEALLLRLKSSNLKISISDKSRQGLLSQEERKTPISTHRKPALARSVICGDHLDEEFNDLDI</sequence>
<feature type="compositionally biased region" description="Polar residues" evidence="2">
    <location>
        <begin position="274"/>
        <end position="288"/>
    </location>
</feature>
<keyword evidence="1" id="KW-0175">Coiled coil</keyword>